<gene>
    <name evidence="1" type="ORF">CCAP1982_LOCUS11</name>
</gene>
<proteinExistence type="predicted"/>
<dbReference type="AlphaFoldDB" id="A0A811TW63"/>
<keyword evidence="2" id="KW-1185">Reference proteome</keyword>
<sequence length="98" mass="11032">SYDNGRRLMMDMKMIDDTASNINSHNNRLNCINEVDMTGCHHQLCIQLEKSYTITITITITGMPKLTNVYGATGEYGETWNLAKGRIKTGCMDISQPQ</sequence>
<evidence type="ECO:0000313" key="2">
    <source>
        <dbReference type="Proteomes" id="UP000606786"/>
    </source>
</evidence>
<protein>
    <submittedName>
        <fullName evidence="1">(Mediterranean fruit fly) hypothetical protein</fullName>
    </submittedName>
</protein>
<feature type="non-terminal residue" evidence="1">
    <location>
        <position position="1"/>
    </location>
</feature>
<dbReference type="EMBL" id="CAJHJT010000001">
    <property type="protein sequence ID" value="CAD6991062.1"/>
    <property type="molecule type" value="Genomic_DNA"/>
</dbReference>
<dbReference type="Proteomes" id="UP000606786">
    <property type="component" value="Unassembled WGS sequence"/>
</dbReference>
<accession>A0A811TW63</accession>
<organism evidence="1 2">
    <name type="scientific">Ceratitis capitata</name>
    <name type="common">Mediterranean fruit fly</name>
    <name type="synonym">Tephritis capitata</name>
    <dbReference type="NCBI Taxonomy" id="7213"/>
    <lineage>
        <taxon>Eukaryota</taxon>
        <taxon>Metazoa</taxon>
        <taxon>Ecdysozoa</taxon>
        <taxon>Arthropoda</taxon>
        <taxon>Hexapoda</taxon>
        <taxon>Insecta</taxon>
        <taxon>Pterygota</taxon>
        <taxon>Neoptera</taxon>
        <taxon>Endopterygota</taxon>
        <taxon>Diptera</taxon>
        <taxon>Brachycera</taxon>
        <taxon>Muscomorpha</taxon>
        <taxon>Tephritoidea</taxon>
        <taxon>Tephritidae</taxon>
        <taxon>Ceratitis</taxon>
        <taxon>Ceratitis</taxon>
    </lineage>
</organism>
<evidence type="ECO:0000313" key="1">
    <source>
        <dbReference type="EMBL" id="CAD6991062.1"/>
    </source>
</evidence>
<reference evidence="1" key="1">
    <citation type="submission" date="2020-11" db="EMBL/GenBank/DDBJ databases">
        <authorList>
            <person name="Whitehead M."/>
        </authorList>
    </citation>
    <scope>NUCLEOTIDE SEQUENCE</scope>
    <source>
        <strain evidence="1">EGII</strain>
    </source>
</reference>
<comment type="caution">
    <text evidence="1">The sequence shown here is derived from an EMBL/GenBank/DDBJ whole genome shotgun (WGS) entry which is preliminary data.</text>
</comment>
<name>A0A811TW63_CERCA</name>